<gene>
    <name evidence="2" type="ORF">PIB30_068742</name>
</gene>
<keyword evidence="3" id="KW-1185">Reference proteome</keyword>
<name>A0ABU6RNE0_9FABA</name>
<proteinExistence type="predicted"/>
<feature type="region of interest" description="Disordered" evidence="1">
    <location>
        <begin position="121"/>
        <end position="146"/>
    </location>
</feature>
<evidence type="ECO:0000313" key="3">
    <source>
        <dbReference type="Proteomes" id="UP001341840"/>
    </source>
</evidence>
<evidence type="ECO:0000256" key="1">
    <source>
        <dbReference type="SAM" id="MobiDB-lite"/>
    </source>
</evidence>
<reference evidence="2 3" key="1">
    <citation type="journal article" date="2023" name="Plants (Basel)">
        <title>Bridging the Gap: Combining Genomics and Transcriptomics Approaches to Understand Stylosanthes scabra, an Orphan Legume from the Brazilian Caatinga.</title>
        <authorList>
            <person name="Ferreira-Neto J.R.C."/>
            <person name="da Silva M.D."/>
            <person name="Binneck E."/>
            <person name="de Melo N.F."/>
            <person name="da Silva R.H."/>
            <person name="de Melo A.L.T.M."/>
            <person name="Pandolfi V."/>
            <person name="Bustamante F.O."/>
            <person name="Brasileiro-Vidal A.C."/>
            <person name="Benko-Iseppon A.M."/>
        </authorList>
    </citation>
    <scope>NUCLEOTIDE SEQUENCE [LARGE SCALE GENOMIC DNA]</scope>
    <source>
        <tissue evidence="2">Leaves</tissue>
    </source>
</reference>
<organism evidence="2 3">
    <name type="scientific">Stylosanthes scabra</name>
    <dbReference type="NCBI Taxonomy" id="79078"/>
    <lineage>
        <taxon>Eukaryota</taxon>
        <taxon>Viridiplantae</taxon>
        <taxon>Streptophyta</taxon>
        <taxon>Embryophyta</taxon>
        <taxon>Tracheophyta</taxon>
        <taxon>Spermatophyta</taxon>
        <taxon>Magnoliopsida</taxon>
        <taxon>eudicotyledons</taxon>
        <taxon>Gunneridae</taxon>
        <taxon>Pentapetalae</taxon>
        <taxon>rosids</taxon>
        <taxon>fabids</taxon>
        <taxon>Fabales</taxon>
        <taxon>Fabaceae</taxon>
        <taxon>Papilionoideae</taxon>
        <taxon>50 kb inversion clade</taxon>
        <taxon>dalbergioids sensu lato</taxon>
        <taxon>Dalbergieae</taxon>
        <taxon>Pterocarpus clade</taxon>
        <taxon>Stylosanthes</taxon>
    </lineage>
</organism>
<feature type="compositionally biased region" description="Polar residues" evidence="1">
    <location>
        <begin position="49"/>
        <end position="69"/>
    </location>
</feature>
<sequence>MEETYLYDQGYTPWNPPPYQHHVPQYNAHQYNGFGDAYYGYEDSPPPNFNNSSIASQPLNSRDLPSQALSIPRGRIDEEEAENRRNRAVRACTPHRKIARYPGSHSSGFCPHRAAARLTRATTRSKVKSGVNADRAPARSPPHDRMVASGRKLMKAKIGISSIWVRAKPL</sequence>
<dbReference type="EMBL" id="JASCZI010030950">
    <property type="protein sequence ID" value="MED6125460.1"/>
    <property type="molecule type" value="Genomic_DNA"/>
</dbReference>
<feature type="region of interest" description="Disordered" evidence="1">
    <location>
        <begin position="45"/>
        <end position="82"/>
    </location>
</feature>
<accession>A0ABU6RNE0</accession>
<comment type="caution">
    <text evidence="2">The sequence shown here is derived from an EMBL/GenBank/DDBJ whole genome shotgun (WGS) entry which is preliminary data.</text>
</comment>
<dbReference type="Proteomes" id="UP001341840">
    <property type="component" value="Unassembled WGS sequence"/>
</dbReference>
<protein>
    <submittedName>
        <fullName evidence="2">Uncharacterized protein</fullName>
    </submittedName>
</protein>
<evidence type="ECO:0000313" key="2">
    <source>
        <dbReference type="EMBL" id="MED6125460.1"/>
    </source>
</evidence>